<dbReference type="GO" id="GO:0046983">
    <property type="term" value="F:protein dimerization activity"/>
    <property type="evidence" value="ECO:0007669"/>
    <property type="project" value="InterPro"/>
</dbReference>
<evidence type="ECO:0000313" key="9">
    <source>
        <dbReference type="Proteomes" id="UP000007014"/>
    </source>
</evidence>
<evidence type="ECO:0000256" key="4">
    <source>
        <dbReference type="ARBA" id="ARBA00023242"/>
    </source>
</evidence>
<dbReference type="GO" id="GO:0006383">
    <property type="term" value="P:transcription by RNA polymerase III"/>
    <property type="evidence" value="ECO:0007669"/>
    <property type="project" value="TreeGrafter"/>
</dbReference>
<dbReference type="HAMAP" id="MF_00261">
    <property type="entry name" value="RNApol_arch_Rpo11"/>
    <property type="match status" value="1"/>
</dbReference>
<dbReference type="InterPro" id="IPR008193">
    <property type="entry name" value="RNA_pol_Rpb11_13-16kDa_CS"/>
</dbReference>
<feature type="domain" description="DNA-directed RNA polymerase RBP11-like dimerisation" evidence="7">
    <location>
        <begin position="36"/>
        <end position="107"/>
    </location>
</feature>
<dbReference type="GO" id="GO:0005736">
    <property type="term" value="C:RNA polymerase I complex"/>
    <property type="evidence" value="ECO:0007669"/>
    <property type="project" value="TreeGrafter"/>
</dbReference>
<dbReference type="RefSeq" id="XP_005538473.1">
    <property type="nucleotide sequence ID" value="XM_005538416.1"/>
</dbReference>
<keyword evidence="3" id="KW-0804">Transcription</keyword>
<dbReference type="Gramene" id="CMR197CT">
    <property type="protein sequence ID" value="CMR197CT"/>
    <property type="gene ID" value="CMR197C"/>
</dbReference>
<dbReference type="eggNOG" id="KOG3438">
    <property type="taxonomic scope" value="Eukaryota"/>
</dbReference>
<dbReference type="CDD" id="cd07029">
    <property type="entry name" value="RNAP_I_III_AC19"/>
    <property type="match status" value="1"/>
</dbReference>
<keyword evidence="9" id="KW-1185">Reference proteome</keyword>
<dbReference type="Proteomes" id="UP000007014">
    <property type="component" value="Chromosome 18"/>
</dbReference>
<dbReference type="STRING" id="280699.M1VGV0"/>
<dbReference type="Pfam" id="PF13656">
    <property type="entry name" value="RNA_pol_L_2"/>
    <property type="match status" value="1"/>
</dbReference>
<evidence type="ECO:0000256" key="3">
    <source>
        <dbReference type="ARBA" id="ARBA00023163"/>
    </source>
</evidence>
<protein>
    <submittedName>
        <fullName evidence="8">RNA polymerase I, III common subunit</fullName>
    </submittedName>
</protein>
<comment type="subcellular location">
    <subcellularLocation>
        <location evidence="1">Nucleus</location>
    </subcellularLocation>
</comment>
<dbReference type="SUPFAM" id="SSF55257">
    <property type="entry name" value="RBP11-like subunits of RNA polymerase"/>
    <property type="match status" value="1"/>
</dbReference>
<organism evidence="8 9">
    <name type="scientific">Cyanidioschyzon merolae (strain NIES-3377 / 10D)</name>
    <name type="common">Unicellular red alga</name>
    <dbReference type="NCBI Taxonomy" id="280699"/>
    <lineage>
        <taxon>Eukaryota</taxon>
        <taxon>Rhodophyta</taxon>
        <taxon>Bangiophyceae</taxon>
        <taxon>Cyanidiales</taxon>
        <taxon>Cyanidiaceae</taxon>
        <taxon>Cyanidioschyzon</taxon>
    </lineage>
</organism>
<dbReference type="GO" id="GO:0003899">
    <property type="term" value="F:DNA-directed RNA polymerase activity"/>
    <property type="evidence" value="ECO:0007669"/>
    <property type="project" value="InterPro"/>
</dbReference>
<evidence type="ECO:0000259" key="7">
    <source>
        <dbReference type="Pfam" id="PF13656"/>
    </source>
</evidence>
<keyword evidence="4" id="KW-0539">Nucleus</keyword>
<dbReference type="InterPro" id="IPR009025">
    <property type="entry name" value="RBP11-like_dimer"/>
</dbReference>
<dbReference type="GeneID" id="16996717"/>
<keyword evidence="2" id="KW-0240">DNA-directed RNA polymerase</keyword>
<dbReference type="GO" id="GO:0003677">
    <property type="term" value="F:DNA binding"/>
    <property type="evidence" value="ECO:0007669"/>
    <property type="project" value="InterPro"/>
</dbReference>
<dbReference type="AlphaFoldDB" id="M1VGV0"/>
<accession>M1VGV0</accession>
<evidence type="ECO:0000256" key="2">
    <source>
        <dbReference type="ARBA" id="ARBA00022478"/>
    </source>
</evidence>
<dbReference type="EMBL" id="AP006500">
    <property type="protein sequence ID" value="BAM82437.1"/>
    <property type="molecule type" value="Genomic_DNA"/>
</dbReference>
<dbReference type="GO" id="GO:0005666">
    <property type="term" value="C:RNA polymerase III complex"/>
    <property type="evidence" value="ECO:0007669"/>
    <property type="project" value="TreeGrafter"/>
</dbReference>
<feature type="region of interest" description="Disordered" evidence="6">
    <location>
        <begin position="1"/>
        <end position="20"/>
    </location>
</feature>
<dbReference type="PROSITE" id="PS01154">
    <property type="entry name" value="RNA_POL_L_13KD"/>
    <property type="match status" value="1"/>
</dbReference>
<dbReference type="Gene3D" id="3.30.1360.10">
    <property type="entry name" value="RNA polymerase, RBP11-like subunit"/>
    <property type="match status" value="1"/>
</dbReference>
<dbReference type="InterPro" id="IPR036603">
    <property type="entry name" value="RBP11-like"/>
</dbReference>
<dbReference type="KEGG" id="cme:CYME_CMR197C"/>
<dbReference type="InterPro" id="IPR022905">
    <property type="entry name" value="Rpo11-like"/>
</dbReference>
<evidence type="ECO:0000256" key="6">
    <source>
        <dbReference type="SAM" id="MobiDB-lite"/>
    </source>
</evidence>
<dbReference type="HOGENOM" id="CLU_090381_3_0_1"/>
<gene>
    <name evidence="8" type="ORF">CYME_CMR197C</name>
</gene>
<reference evidence="8 9" key="2">
    <citation type="journal article" date="2007" name="BMC Biol.">
        <title>A 100%-complete sequence reveals unusually simple genomic features in the hot-spring red alga Cyanidioschyzon merolae.</title>
        <authorList>
            <person name="Nozaki H."/>
            <person name="Takano H."/>
            <person name="Misumi O."/>
            <person name="Terasawa K."/>
            <person name="Matsuzaki M."/>
            <person name="Maruyama S."/>
            <person name="Nishida K."/>
            <person name="Yagisawa F."/>
            <person name="Yoshida Y."/>
            <person name="Fujiwara T."/>
            <person name="Takio S."/>
            <person name="Tamura K."/>
            <person name="Chung S.J."/>
            <person name="Nakamura S."/>
            <person name="Kuroiwa H."/>
            <person name="Tanaka K."/>
            <person name="Sato N."/>
            <person name="Kuroiwa T."/>
        </authorList>
    </citation>
    <scope>NUCLEOTIDE SEQUENCE [LARGE SCALE GENOMIC DNA]</scope>
    <source>
        <strain evidence="8 9">10D</strain>
    </source>
</reference>
<evidence type="ECO:0000256" key="5">
    <source>
        <dbReference type="ARBA" id="ARBA00025751"/>
    </source>
</evidence>
<evidence type="ECO:0000256" key="1">
    <source>
        <dbReference type="ARBA" id="ARBA00004123"/>
    </source>
</evidence>
<evidence type="ECO:0000313" key="8">
    <source>
        <dbReference type="EMBL" id="BAM82437.1"/>
    </source>
</evidence>
<sequence length="117" mass="12791">MTSAAAGNHSPHSGDASLELDGKDVHIQENADRTELVLTLRGEGHTLGNALRYMLTREPGVQQVGYTIPHPSEDCLKLYVVSKPGSRALDSVKLALFHLTQLCDIVGEKYEEAFMKT</sequence>
<dbReference type="PANTHER" id="PTHR13946:SF28">
    <property type="entry name" value="DNA-DIRECTED RNA POLYMERASES I AND III SUBUNIT RPAC2"/>
    <property type="match status" value="1"/>
</dbReference>
<comment type="similarity">
    <text evidence="5">Belongs to the archaeal Rpo11/eukaryotic RPB11/RPC19 RNA polymerase subunit family.</text>
</comment>
<dbReference type="GO" id="GO:0006362">
    <property type="term" value="P:transcription elongation by RNA polymerase I"/>
    <property type="evidence" value="ECO:0007669"/>
    <property type="project" value="TreeGrafter"/>
</dbReference>
<proteinExistence type="inferred from homology"/>
<dbReference type="InterPro" id="IPR033898">
    <property type="entry name" value="RNAP_AC19"/>
</dbReference>
<reference evidence="8 9" key="1">
    <citation type="journal article" date="2004" name="Nature">
        <title>Genome sequence of the ultrasmall unicellular red alga Cyanidioschyzon merolae 10D.</title>
        <authorList>
            <person name="Matsuzaki M."/>
            <person name="Misumi O."/>
            <person name="Shin-i T."/>
            <person name="Maruyama S."/>
            <person name="Takahara M."/>
            <person name="Miyagishima S."/>
            <person name="Mori T."/>
            <person name="Nishida K."/>
            <person name="Yagisawa F."/>
            <person name="Nishida K."/>
            <person name="Yoshida Y."/>
            <person name="Nishimura Y."/>
            <person name="Nakao S."/>
            <person name="Kobayashi T."/>
            <person name="Momoyama Y."/>
            <person name="Higashiyama T."/>
            <person name="Minoda A."/>
            <person name="Sano M."/>
            <person name="Nomoto H."/>
            <person name="Oishi K."/>
            <person name="Hayashi H."/>
            <person name="Ohta F."/>
            <person name="Nishizaka S."/>
            <person name="Haga S."/>
            <person name="Miura S."/>
            <person name="Morishita T."/>
            <person name="Kabeya Y."/>
            <person name="Terasawa K."/>
            <person name="Suzuki Y."/>
            <person name="Ishii Y."/>
            <person name="Asakawa S."/>
            <person name="Takano H."/>
            <person name="Ohta N."/>
            <person name="Kuroiwa H."/>
            <person name="Tanaka K."/>
            <person name="Shimizu N."/>
            <person name="Sugano S."/>
            <person name="Sato N."/>
            <person name="Nozaki H."/>
            <person name="Ogasawara N."/>
            <person name="Kohara Y."/>
            <person name="Kuroiwa T."/>
        </authorList>
    </citation>
    <scope>NUCLEOTIDE SEQUENCE [LARGE SCALE GENOMIC DNA]</scope>
    <source>
        <strain evidence="8 9">10D</strain>
    </source>
</reference>
<dbReference type="OrthoDB" id="4209at2759"/>
<name>M1VGV0_CYAM1</name>
<dbReference type="PANTHER" id="PTHR13946">
    <property type="entry name" value="DNA-DIRECTED RNA POLYMERASE I,II,III"/>
    <property type="match status" value="1"/>
</dbReference>
<dbReference type="OMA" id="IAPNDEM"/>